<evidence type="ECO:0000256" key="1">
    <source>
        <dbReference type="SAM" id="MobiDB-lite"/>
    </source>
</evidence>
<gene>
    <name evidence="4" type="ORF">PPL_01102</name>
</gene>
<feature type="region of interest" description="Disordered" evidence="1">
    <location>
        <begin position="184"/>
        <end position="312"/>
    </location>
</feature>
<dbReference type="InterPro" id="IPR019448">
    <property type="entry name" value="NT-C2"/>
</dbReference>
<dbReference type="PANTHER" id="PTHR16027">
    <property type="entry name" value="DILUTE DOMAIN-CONTAINING PROTEIN YPR089W"/>
    <property type="match status" value="1"/>
</dbReference>
<dbReference type="PROSITE" id="PS51126">
    <property type="entry name" value="DILUTE"/>
    <property type="match status" value="1"/>
</dbReference>
<evidence type="ECO:0000313" key="4">
    <source>
        <dbReference type="EMBL" id="EFA85870.1"/>
    </source>
</evidence>
<dbReference type="SMART" id="SM01132">
    <property type="entry name" value="DIL"/>
    <property type="match status" value="1"/>
</dbReference>
<evidence type="ECO:0000259" key="2">
    <source>
        <dbReference type="PROSITE" id="PS51126"/>
    </source>
</evidence>
<feature type="compositionally biased region" description="Polar residues" evidence="1">
    <location>
        <begin position="1043"/>
        <end position="1055"/>
    </location>
</feature>
<accession>D3AY43</accession>
<feature type="compositionally biased region" description="Low complexity" evidence="1">
    <location>
        <begin position="277"/>
        <end position="293"/>
    </location>
</feature>
<dbReference type="InterPro" id="IPR002710">
    <property type="entry name" value="Dilute_dom"/>
</dbReference>
<feature type="compositionally biased region" description="Polar residues" evidence="1">
    <location>
        <begin position="224"/>
        <end position="234"/>
    </location>
</feature>
<dbReference type="InterPro" id="IPR052072">
    <property type="entry name" value="Vascular_dev_regulator"/>
</dbReference>
<feature type="compositionally biased region" description="Basic and acidic residues" evidence="1">
    <location>
        <begin position="633"/>
        <end position="645"/>
    </location>
</feature>
<reference evidence="4 5" key="1">
    <citation type="journal article" date="2011" name="Genome Res.">
        <title>Phylogeny-wide analysis of social amoeba genomes highlights ancient origins for complex intercellular communication.</title>
        <authorList>
            <person name="Heidel A.J."/>
            <person name="Lawal H.M."/>
            <person name="Felder M."/>
            <person name="Schilde C."/>
            <person name="Helps N.R."/>
            <person name="Tunggal B."/>
            <person name="Rivero F."/>
            <person name="John U."/>
            <person name="Schleicher M."/>
            <person name="Eichinger L."/>
            <person name="Platzer M."/>
            <person name="Noegel A.A."/>
            <person name="Schaap P."/>
            <person name="Gloeckner G."/>
        </authorList>
    </citation>
    <scope>NUCLEOTIDE SEQUENCE [LARGE SCALE GENOMIC DNA]</scope>
    <source>
        <strain evidence="5">ATCC 26659 / Pp 5 / PN500</strain>
    </source>
</reference>
<feature type="compositionally biased region" description="Basic and acidic residues" evidence="1">
    <location>
        <begin position="50"/>
        <end position="62"/>
    </location>
</feature>
<dbReference type="GeneID" id="31356632"/>
<dbReference type="RefSeq" id="XP_020437976.1">
    <property type="nucleotide sequence ID" value="XM_020572118.1"/>
</dbReference>
<evidence type="ECO:0000259" key="3">
    <source>
        <dbReference type="PROSITE" id="PS51840"/>
    </source>
</evidence>
<feature type="compositionally biased region" description="Basic and acidic residues" evidence="1">
    <location>
        <begin position="653"/>
        <end position="677"/>
    </location>
</feature>
<dbReference type="GO" id="GO:0051020">
    <property type="term" value="F:GTPase binding"/>
    <property type="evidence" value="ECO:0007669"/>
    <property type="project" value="TreeGrafter"/>
</dbReference>
<name>D3AY43_HETP5</name>
<organism evidence="4 5">
    <name type="scientific">Heterostelium pallidum (strain ATCC 26659 / Pp 5 / PN500)</name>
    <name type="common">Cellular slime mold</name>
    <name type="synonym">Polysphondylium pallidum</name>
    <dbReference type="NCBI Taxonomy" id="670386"/>
    <lineage>
        <taxon>Eukaryota</taxon>
        <taxon>Amoebozoa</taxon>
        <taxon>Evosea</taxon>
        <taxon>Eumycetozoa</taxon>
        <taxon>Dictyostelia</taxon>
        <taxon>Acytosteliales</taxon>
        <taxon>Acytosteliaceae</taxon>
        <taxon>Heterostelium</taxon>
    </lineage>
</organism>
<dbReference type="Pfam" id="PF01843">
    <property type="entry name" value="DIL"/>
    <property type="match status" value="1"/>
</dbReference>
<feature type="compositionally biased region" description="Polar residues" evidence="1">
    <location>
        <begin position="613"/>
        <end position="631"/>
    </location>
</feature>
<protein>
    <submittedName>
        <fullName evidence="4">C2 calcium/lipid-binding region-containing protein</fullName>
    </submittedName>
</protein>
<comment type="caution">
    <text evidence="4">The sequence shown here is derived from an EMBL/GenBank/DDBJ whole genome shotgun (WGS) entry which is preliminary data.</text>
</comment>
<feature type="compositionally biased region" description="Basic and acidic residues" evidence="1">
    <location>
        <begin position="294"/>
        <end position="310"/>
    </location>
</feature>
<dbReference type="OMA" id="RLKEWCS"/>
<dbReference type="Gene3D" id="1.10.287.1490">
    <property type="match status" value="2"/>
</dbReference>
<dbReference type="EMBL" id="ADBJ01000004">
    <property type="protein sequence ID" value="EFA85870.1"/>
    <property type="molecule type" value="Genomic_DNA"/>
</dbReference>
<dbReference type="PROSITE" id="PS51840">
    <property type="entry name" value="C2_NT"/>
    <property type="match status" value="1"/>
</dbReference>
<evidence type="ECO:0000313" key="5">
    <source>
        <dbReference type="Proteomes" id="UP000001396"/>
    </source>
</evidence>
<dbReference type="Proteomes" id="UP000001396">
    <property type="component" value="Unassembled WGS sequence"/>
</dbReference>
<dbReference type="STRING" id="670386.D3AY43"/>
<feature type="region of interest" description="Disordered" evidence="1">
    <location>
        <begin position="901"/>
        <end position="928"/>
    </location>
</feature>
<feature type="compositionally biased region" description="Polar residues" evidence="1">
    <location>
        <begin position="259"/>
        <end position="271"/>
    </location>
</feature>
<dbReference type="PANTHER" id="PTHR16027:SF8">
    <property type="entry name" value="C2 NT-TYPE DOMAIN-CONTAINING PROTEIN-RELATED"/>
    <property type="match status" value="1"/>
</dbReference>
<dbReference type="Pfam" id="PF10358">
    <property type="entry name" value="NT-C2"/>
    <property type="match status" value="1"/>
</dbReference>
<feature type="compositionally biased region" description="Polar residues" evidence="1">
    <location>
        <begin position="901"/>
        <end position="913"/>
    </location>
</feature>
<proteinExistence type="predicted"/>
<dbReference type="InParanoid" id="D3AY43"/>
<sequence length="1410" mass="158624">MQKGSSSLFKSKSSSKDTVKIQYQIKVNRIEGLPKSSNSPLFVSWKRGKKPENQGETKRVTPKDGLANIEHLFNLDASLVKDKKGYQPKKIKFTITEEKEKDKGKKSQSTVGTIEVDLSQYAESKTERSRTFPINDKSKATANLVLSFQSTWLKLNGKSIVKADDPMQKEILTGLGKQSVQLDGQEYFLKTETDMSEPDETDLNPTSEHDSDGEEEVSFEDDSTLVSAVSTGSLKNHSDTHSNSSSSQLSRKDSNLSSTSVDSGKESTSSSNKRDSTTVTSTVATTGVVAAASKVDKDGSKPAESADSKLKKYKKKVKTLKADLEKSNGTMTRLTKDRDDRVQEIKQMLSEMETIKERSKSIGNNVIGEYTTQIEALKIDLDKSNKEKRDVLEQLQIERNNNAKNIGDISTLQNQIISANSSYEKLQAESNQLVEKLRVAETQLASAADNKAASSELNQALQQVERMNEEVRVAKDALAQVQAESRNNFLLLEDERLKTTSFEGTTSRLEVEKKNLEEQLKHMQREMEANAEAVHNVNQQEAELNTLQEKLKALTDEKTKLVEEVETQKLNIQSLNTQVADLQSKSNDNSEAENLQEKIKELEEKLKDAEQQSASLGEQLETSKSESQQFKSGMDKASEDLESSRSEFNSMVEELKRTKEELEKSQQDSHSQVEKLEKSVRDLSGETLGLKELEAKYESKIQDLGENYTKLYQETEEKKEHFLKTIEDLKQQLETSQSTSQDAGALQVLITELQAEIRGMKEKIDKSKLKKVAAIEEIESLKDKVSELEIDLEAQIERNKLAANSHKEEESDGEKEDQQALIDQLEKKVEFLQKEAEIYKSEVDGYKEQLTDYKNDAANKTTTLNDYQVMVEQLQKEVEDLTAEKHSISDKLQKANTQITSLEEQVEESNNANKGRHDSSDEEEDVDELKAKIDKYKEKIRDLKEELEQKEDEIAESTVKIEELETENQQLKDTATTAVPVPVPVVAAAAANDHSGEIDNLKEKVSALKQERDSERKNNIELKEQIESLGKKYAEVVKESEQAKQQLSKSPQPTHVGNGVSEETRLELEDLKNIENCVYWPELDFDRNNIPYCGSSIWQMIDSIGGVSKTQNQKMLSKIVFALEKSFLRSGSDCKVICYWFSTVVYLLQKLHQNALSPQSADPTLSGIEIYVSSFVPPSPEAGGSFIRDLQSLVLNIYSKLISIIETKLDKVLIASIFNPDSIILDQKSSIKPHATGKANTISINNLLLILDSVLYFLDEGKVCHKLSNQLLTQTFYFINAQITNYFLQNASVCRATLGFKVKMGVSRLKEWCSQTNFKSVSEQLDSSLEASNLFVIDKSVFVDIEAIKPIFQKLNLIQIKKLLESFEPDELSPDPLPSQLQKAMQSGWRQPIESTNYPLLIDPSKKLKI</sequence>
<feature type="domain" description="Dilute" evidence="2">
    <location>
        <begin position="1117"/>
        <end position="1391"/>
    </location>
</feature>
<feature type="region of interest" description="Disordered" evidence="1">
    <location>
        <begin position="605"/>
        <end position="677"/>
    </location>
</feature>
<feature type="domain" description="C2 NT-type" evidence="3">
    <location>
        <begin position="11"/>
        <end position="152"/>
    </location>
</feature>
<keyword evidence="5" id="KW-1185">Reference proteome</keyword>
<feature type="region of interest" description="Disordered" evidence="1">
    <location>
        <begin position="33"/>
        <end position="63"/>
    </location>
</feature>
<feature type="compositionally biased region" description="Acidic residues" evidence="1">
    <location>
        <begin position="211"/>
        <end position="223"/>
    </location>
</feature>
<feature type="region of interest" description="Disordered" evidence="1">
    <location>
        <begin position="1040"/>
        <end position="1060"/>
    </location>
</feature>
<dbReference type="FunCoup" id="D3AY43">
    <property type="interactions" value="70"/>
</dbReference>